<sequence>MHHRHPETCFYQDEARELASGIAIPGITPSTEYRSTSPLLILFSTEIYTSNTLSIFNKPSSLGYKIVSFQEYPEMGWIFMSLKRNSKANVFHLKSPKHGSIRQHNAYIKW</sequence>
<accession>A0A2K1Y6L6</accession>
<dbReference type="InParanoid" id="A0A2K1Y6L6"/>
<evidence type="ECO:0000313" key="2">
    <source>
        <dbReference type="Proteomes" id="UP000006729"/>
    </source>
</evidence>
<proteinExistence type="predicted"/>
<keyword evidence="2" id="KW-1185">Reference proteome</keyword>
<name>A0A2K1Y6L6_POPTR</name>
<protein>
    <submittedName>
        <fullName evidence="1">Uncharacterized protein</fullName>
    </submittedName>
</protein>
<reference evidence="1 2" key="1">
    <citation type="journal article" date="2006" name="Science">
        <title>The genome of black cottonwood, Populus trichocarpa (Torr. &amp; Gray).</title>
        <authorList>
            <person name="Tuskan G.A."/>
            <person name="Difazio S."/>
            <person name="Jansson S."/>
            <person name="Bohlmann J."/>
            <person name="Grigoriev I."/>
            <person name="Hellsten U."/>
            <person name="Putnam N."/>
            <person name="Ralph S."/>
            <person name="Rombauts S."/>
            <person name="Salamov A."/>
            <person name="Schein J."/>
            <person name="Sterck L."/>
            <person name="Aerts A."/>
            <person name="Bhalerao R.R."/>
            <person name="Bhalerao R.P."/>
            <person name="Blaudez D."/>
            <person name="Boerjan W."/>
            <person name="Brun A."/>
            <person name="Brunner A."/>
            <person name="Busov V."/>
            <person name="Campbell M."/>
            <person name="Carlson J."/>
            <person name="Chalot M."/>
            <person name="Chapman J."/>
            <person name="Chen G.L."/>
            <person name="Cooper D."/>
            <person name="Coutinho P.M."/>
            <person name="Couturier J."/>
            <person name="Covert S."/>
            <person name="Cronk Q."/>
            <person name="Cunningham R."/>
            <person name="Davis J."/>
            <person name="Degroeve S."/>
            <person name="Dejardin A."/>
            <person name="Depamphilis C."/>
            <person name="Detter J."/>
            <person name="Dirks B."/>
            <person name="Dubchak I."/>
            <person name="Duplessis S."/>
            <person name="Ehlting J."/>
            <person name="Ellis B."/>
            <person name="Gendler K."/>
            <person name="Goodstein D."/>
            <person name="Gribskov M."/>
            <person name="Grimwood J."/>
            <person name="Groover A."/>
            <person name="Gunter L."/>
            <person name="Hamberger B."/>
            <person name="Heinze B."/>
            <person name="Helariutta Y."/>
            <person name="Henrissat B."/>
            <person name="Holligan D."/>
            <person name="Holt R."/>
            <person name="Huang W."/>
            <person name="Islam-Faridi N."/>
            <person name="Jones S."/>
            <person name="Jones-Rhoades M."/>
            <person name="Jorgensen R."/>
            <person name="Joshi C."/>
            <person name="Kangasjarvi J."/>
            <person name="Karlsson J."/>
            <person name="Kelleher C."/>
            <person name="Kirkpatrick R."/>
            <person name="Kirst M."/>
            <person name="Kohler A."/>
            <person name="Kalluri U."/>
            <person name="Larimer F."/>
            <person name="Leebens-Mack J."/>
            <person name="Leple J.C."/>
            <person name="Locascio P."/>
            <person name="Lou Y."/>
            <person name="Lucas S."/>
            <person name="Martin F."/>
            <person name="Montanini B."/>
            <person name="Napoli C."/>
            <person name="Nelson D.R."/>
            <person name="Nelson C."/>
            <person name="Nieminen K."/>
            <person name="Nilsson O."/>
            <person name="Pereda V."/>
            <person name="Peter G."/>
            <person name="Philippe R."/>
            <person name="Pilate G."/>
            <person name="Poliakov A."/>
            <person name="Razumovskaya J."/>
            <person name="Richardson P."/>
            <person name="Rinaldi C."/>
            <person name="Ritland K."/>
            <person name="Rouze P."/>
            <person name="Ryaboy D."/>
            <person name="Schmutz J."/>
            <person name="Schrader J."/>
            <person name="Segerman B."/>
            <person name="Shin H."/>
            <person name="Siddiqui A."/>
            <person name="Sterky F."/>
            <person name="Terry A."/>
            <person name="Tsai C.J."/>
            <person name="Uberbacher E."/>
            <person name="Unneberg P."/>
            <person name="Vahala J."/>
            <person name="Wall K."/>
            <person name="Wessler S."/>
            <person name="Yang G."/>
            <person name="Yin T."/>
            <person name="Douglas C."/>
            <person name="Marra M."/>
            <person name="Sandberg G."/>
            <person name="Van de Peer Y."/>
            <person name="Rokhsar D."/>
        </authorList>
    </citation>
    <scope>NUCLEOTIDE SEQUENCE [LARGE SCALE GENOMIC DNA]</scope>
    <source>
        <strain evidence="2">cv. Nisqually</strain>
    </source>
</reference>
<gene>
    <name evidence="1" type="ORF">POPTR_012G001300</name>
</gene>
<dbReference type="Proteomes" id="UP000006729">
    <property type="component" value="Chromosome 12"/>
</dbReference>
<organism evidence="1 2">
    <name type="scientific">Populus trichocarpa</name>
    <name type="common">Western balsam poplar</name>
    <name type="synonym">Populus balsamifera subsp. trichocarpa</name>
    <dbReference type="NCBI Taxonomy" id="3694"/>
    <lineage>
        <taxon>Eukaryota</taxon>
        <taxon>Viridiplantae</taxon>
        <taxon>Streptophyta</taxon>
        <taxon>Embryophyta</taxon>
        <taxon>Tracheophyta</taxon>
        <taxon>Spermatophyta</taxon>
        <taxon>Magnoliopsida</taxon>
        <taxon>eudicotyledons</taxon>
        <taxon>Gunneridae</taxon>
        <taxon>Pentapetalae</taxon>
        <taxon>rosids</taxon>
        <taxon>fabids</taxon>
        <taxon>Malpighiales</taxon>
        <taxon>Salicaceae</taxon>
        <taxon>Saliceae</taxon>
        <taxon>Populus</taxon>
    </lineage>
</organism>
<evidence type="ECO:0000313" key="1">
    <source>
        <dbReference type="EMBL" id="PNT08669.1"/>
    </source>
</evidence>
<dbReference type="EMBL" id="CM009301">
    <property type="protein sequence ID" value="PNT08669.1"/>
    <property type="molecule type" value="Genomic_DNA"/>
</dbReference>
<dbReference type="AlphaFoldDB" id="A0A2K1Y6L6"/>